<dbReference type="Gene3D" id="1.10.530.10">
    <property type="match status" value="1"/>
</dbReference>
<feature type="chain" id="PRO_5046265923" evidence="1">
    <location>
        <begin position="26"/>
        <end position="344"/>
    </location>
</feature>
<dbReference type="PANTHER" id="PTHR30163:SF8">
    <property type="entry name" value="LYTIC MUREIN TRANSGLYCOSYLASE"/>
    <property type="match status" value="1"/>
</dbReference>
<feature type="domain" description="Transglycosylase SLT" evidence="2">
    <location>
        <begin position="30"/>
        <end position="340"/>
    </location>
</feature>
<evidence type="ECO:0000259" key="2">
    <source>
        <dbReference type="Pfam" id="PF13406"/>
    </source>
</evidence>
<evidence type="ECO:0000256" key="1">
    <source>
        <dbReference type="SAM" id="SignalP"/>
    </source>
</evidence>
<comment type="caution">
    <text evidence="3">The sequence shown here is derived from an EMBL/GenBank/DDBJ whole genome shotgun (WGS) entry which is preliminary data.</text>
</comment>
<dbReference type="InterPro" id="IPR031304">
    <property type="entry name" value="SLT_2"/>
</dbReference>
<evidence type="ECO:0000313" key="3">
    <source>
        <dbReference type="EMBL" id="MBH5322605.1"/>
    </source>
</evidence>
<dbReference type="Gene3D" id="1.10.8.350">
    <property type="entry name" value="Bacterial muramidase"/>
    <property type="match status" value="1"/>
</dbReference>
<name>A0ABS0N3R1_9SPHN</name>
<dbReference type="InterPro" id="IPR023346">
    <property type="entry name" value="Lysozyme-like_dom_sf"/>
</dbReference>
<dbReference type="Proteomes" id="UP000602442">
    <property type="component" value="Unassembled WGS sequence"/>
</dbReference>
<keyword evidence="4" id="KW-1185">Reference proteome</keyword>
<gene>
    <name evidence="3" type="ORF">I5L03_08405</name>
</gene>
<organism evidence="3 4">
    <name type="scientific">Aurantiacibacter sediminis</name>
    <dbReference type="NCBI Taxonomy" id="2793064"/>
    <lineage>
        <taxon>Bacteria</taxon>
        <taxon>Pseudomonadati</taxon>
        <taxon>Pseudomonadota</taxon>
        <taxon>Alphaproteobacteria</taxon>
        <taxon>Sphingomonadales</taxon>
        <taxon>Erythrobacteraceae</taxon>
        <taxon>Aurantiacibacter</taxon>
    </lineage>
</organism>
<dbReference type="Pfam" id="PF13406">
    <property type="entry name" value="SLT_2"/>
    <property type="match status" value="1"/>
</dbReference>
<dbReference type="NCBIfam" id="TIGR02283">
    <property type="entry name" value="MltB_2"/>
    <property type="match status" value="1"/>
</dbReference>
<dbReference type="InterPro" id="IPR011970">
    <property type="entry name" value="MltB_2"/>
</dbReference>
<dbReference type="SUPFAM" id="SSF53955">
    <property type="entry name" value="Lysozyme-like"/>
    <property type="match status" value="1"/>
</dbReference>
<evidence type="ECO:0000313" key="4">
    <source>
        <dbReference type="Proteomes" id="UP000602442"/>
    </source>
</evidence>
<dbReference type="EMBL" id="JAEANY010000002">
    <property type="protein sequence ID" value="MBH5322605.1"/>
    <property type="molecule type" value="Genomic_DNA"/>
</dbReference>
<dbReference type="RefSeq" id="WP_197921290.1">
    <property type="nucleotide sequence ID" value="NZ_CAWPTA010000007.1"/>
</dbReference>
<reference evidence="3 4" key="1">
    <citation type="submission" date="2020-11" db="EMBL/GenBank/DDBJ databases">
        <title>Erythrobacter sediminis sp. nov., a marine bacterium from a tidal flat of Garorim Bay.</title>
        <authorList>
            <person name="Kim D."/>
            <person name="Yoo Y."/>
            <person name="Kim J.-J."/>
        </authorList>
    </citation>
    <scope>NUCLEOTIDE SEQUENCE [LARGE SCALE GENOMIC DNA]</scope>
    <source>
        <strain evidence="3 4">JGD-13</strain>
    </source>
</reference>
<feature type="signal peptide" evidence="1">
    <location>
        <begin position="1"/>
        <end position="25"/>
    </location>
</feature>
<accession>A0ABS0N3R1</accession>
<dbReference type="InterPro" id="IPR043426">
    <property type="entry name" value="MltB-like"/>
</dbReference>
<sequence length="344" mass="38075">MITKPLRRIGIALSASLLLATPLQAQEQSFNSYLDEVGERARAEGVSQATIDRVFAGLTPNNRVLELDREQAGSGGNVNPATGFAWMSSYLSRHNTASRINGGRRALTRIAPLRAEIEREYGVPAEIIVAIWGHETAYGAVMGGFDLPRSLATLAWDGRRRTLFERELIDVLKMVDMGVPRSQLEGSWAGAFGNGQFLPSVYLRLAVDGDGDGDRDVWTSDADSMHSIANYFRDAGWRTGQPWAVRAFVPNSVDRSAIENNSAAPVCPRVHGRHSRWMTVREWREMGVEPRAPIGDDVMASLFEPDGPAEPGYLLTQNYRVILEYNCSNYYAMSVGLLADEIRR</sequence>
<protein>
    <submittedName>
        <fullName evidence="3">Lytic murein transglycosylase</fullName>
    </submittedName>
</protein>
<proteinExistence type="predicted"/>
<dbReference type="PANTHER" id="PTHR30163">
    <property type="entry name" value="MEMBRANE-BOUND LYTIC MUREIN TRANSGLYCOSYLASE B"/>
    <property type="match status" value="1"/>
</dbReference>
<keyword evidence="1" id="KW-0732">Signal</keyword>